<sequence>MRDFSLPYLTAKKLLDEYYKAFIAQDKPKAYQIANDLVDVALKLEDIAHAD</sequence>
<proteinExistence type="predicted"/>
<accession>A0A6J5KLY2</accession>
<dbReference type="EMBL" id="LR796169">
    <property type="protein sequence ID" value="CAB4123258.1"/>
    <property type="molecule type" value="Genomic_DNA"/>
</dbReference>
<gene>
    <name evidence="1" type="ORF">UFOVP42_3</name>
</gene>
<evidence type="ECO:0000313" key="1">
    <source>
        <dbReference type="EMBL" id="CAB4123258.1"/>
    </source>
</evidence>
<protein>
    <submittedName>
        <fullName evidence="1">Uncharacterized protein</fullName>
    </submittedName>
</protein>
<organism evidence="1">
    <name type="scientific">uncultured Caudovirales phage</name>
    <dbReference type="NCBI Taxonomy" id="2100421"/>
    <lineage>
        <taxon>Viruses</taxon>
        <taxon>Duplodnaviria</taxon>
        <taxon>Heunggongvirae</taxon>
        <taxon>Uroviricota</taxon>
        <taxon>Caudoviricetes</taxon>
        <taxon>Peduoviridae</taxon>
        <taxon>Maltschvirus</taxon>
        <taxon>Maltschvirus maltsch</taxon>
    </lineage>
</organism>
<reference evidence="1" key="1">
    <citation type="submission" date="2020-04" db="EMBL/GenBank/DDBJ databases">
        <authorList>
            <person name="Chiriac C."/>
            <person name="Salcher M."/>
            <person name="Ghai R."/>
            <person name="Kavagutti S V."/>
        </authorList>
    </citation>
    <scope>NUCLEOTIDE SEQUENCE</scope>
</reference>
<name>A0A6J5KLY2_9CAUD</name>